<keyword evidence="1" id="KW-0472">Membrane</keyword>
<reference evidence="3 4" key="1">
    <citation type="submission" date="2017-08" db="EMBL/GenBank/DDBJ databases">
        <title>Infants hospitalized years apart are colonized by the same room-sourced microbial strains.</title>
        <authorList>
            <person name="Brooks B."/>
            <person name="Olm M.R."/>
            <person name="Firek B.A."/>
            <person name="Baker R."/>
            <person name="Thomas B.C."/>
            <person name="Morowitz M.J."/>
            <person name="Banfield J.F."/>
        </authorList>
    </citation>
    <scope>NUCLEOTIDE SEQUENCE [LARGE SCALE GENOMIC DNA]</scope>
    <source>
        <strain evidence="3">S2_012_000_R2_81</strain>
    </source>
</reference>
<keyword evidence="1" id="KW-1133">Transmembrane helix</keyword>
<gene>
    <name evidence="3" type="ORF">DI603_10085</name>
</gene>
<feature type="transmembrane region" description="Helical" evidence="1">
    <location>
        <begin position="91"/>
        <end position="109"/>
    </location>
</feature>
<dbReference type="PIRSF" id="PIRSF016919">
    <property type="entry name" value="HupE_UreJ"/>
    <property type="match status" value="1"/>
</dbReference>
<dbReference type="InterPro" id="IPR007038">
    <property type="entry name" value="HupE_UreJ"/>
</dbReference>
<feature type="transmembrane region" description="Helical" evidence="1">
    <location>
        <begin position="114"/>
        <end position="131"/>
    </location>
</feature>
<accession>A0A2W5DRI3</accession>
<dbReference type="EMBL" id="QFOD01000008">
    <property type="protein sequence ID" value="PZP32374.1"/>
    <property type="molecule type" value="Genomic_DNA"/>
</dbReference>
<feature type="transmembrane region" description="Helical" evidence="1">
    <location>
        <begin position="143"/>
        <end position="165"/>
    </location>
</feature>
<proteinExistence type="predicted"/>
<dbReference type="Pfam" id="PF04955">
    <property type="entry name" value="HupE_UreJ"/>
    <property type="match status" value="1"/>
</dbReference>
<evidence type="ECO:0000256" key="1">
    <source>
        <dbReference type="SAM" id="Phobius"/>
    </source>
</evidence>
<dbReference type="AlphaFoldDB" id="A0A2W5DRI3"/>
<comment type="caution">
    <text evidence="3">The sequence shown here is derived from an EMBL/GenBank/DDBJ whole genome shotgun (WGS) entry which is preliminary data.</text>
</comment>
<evidence type="ECO:0000313" key="3">
    <source>
        <dbReference type="EMBL" id="PZP32374.1"/>
    </source>
</evidence>
<organism evidence="3 4">
    <name type="scientific">Roseateles depolymerans</name>
    <dbReference type="NCBI Taxonomy" id="76731"/>
    <lineage>
        <taxon>Bacteria</taxon>
        <taxon>Pseudomonadati</taxon>
        <taxon>Pseudomonadota</taxon>
        <taxon>Betaproteobacteria</taxon>
        <taxon>Burkholderiales</taxon>
        <taxon>Sphaerotilaceae</taxon>
        <taxon>Roseateles</taxon>
    </lineage>
</organism>
<evidence type="ECO:0000256" key="2">
    <source>
        <dbReference type="SAM" id="SignalP"/>
    </source>
</evidence>
<protein>
    <submittedName>
        <fullName evidence="3">Urease accessory protein UreJ</fullName>
    </submittedName>
</protein>
<sequence length="197" mass="19443">MKPKQLALPALLALAAPLAQAHPGHEGLHSLADGLAHPLAADHLLAMLAVGLWAARQSGVRRGLLWAAPALFLTALLAGAGLGAALGAGPWVELGVALSVAVFGALLLARELPAAAGLACIGVGGLLHGLAHGAEMPVAGLAGAYAGGFLLSTALLHGLGLVAGLQLQRLSARARQLAWASAGALLGGSGLWLLARV</sequence>
<keyword evidence="1" id="KW-0812">Transmembrane</keyword>
<feature type="transmembrane region" description="Helical" evidence="1">
    <location>
        <begin position="177"/>
        <end position="195"/>
    </location>
</feature>
<name>A0A2W5DRI3_9BURK</name>
<feature type="chain" id="PRO_5015889001" evidence="2">
    <location>
        <begin position="22"/>
        <end position="197"/>
    </location>
</feature>
<keyword evidence="2" id="KW-0732">Signal</keyword>
<feature type="signal peptide" evidence="2">
    <location>
        <begin position="1"/>
        <end position="21"/>
    </location>
</feature>
<feature type="transmembrane region" description="Helical" evidence="1">
    <location>
        <begin position="64"/>
        <end position="85"/>
    </location>
</feature>
<dbReference type="Proteomes" id="UP000249633">
    <property type="component" value="Unassembled WGS sequence"/>
</dbReference>
<evidence type="ECO:0000313" key="4">
    <source>
        <dbReference type="Proteomes" id="UP000249633"/>
    </source>
</evidence>